<evidence type="ECO:0000313" key="5">
    <source>
        <dbReference type="EMBL" id="KNZ56165.1"/>
    </source>
</evidence>
<dbReference type="VEuPathDB" id="FungiDB:VP01_2480g6"/>
<evidence type="ECO:0000256" key="2">
    <source>
        <dbReference type="ARBA" id="ARBA00009072"/>
    </source>
</evidence>
<dbReference type="AlphaFoldDB" id="A0A0L6V7R8"/>
<dbReference type="EMBL" id="LAVV01007370">
    <property type="protein sequence ID" value="KNZ56165.1"/>
    <property type="molecule type" value="Genomic_DNA"/>
</dbReference>
<dbReference type="PANTHER" id="PTHR12940:SF0">
    <property type="entry name" value="SPLICING FACTOR ESS-2 HOMOLOG"/>
    <property type="match status" value="1"/>
</dbReference>
<accession>A0A0L6V7R8</accession>
<dbReference type="Pfam" id="PF09751">
    <property type="entry name" value="Es2"/>
    <property type="match status" value="1"/>
</dbReference>
<comment type="similarity">
    <text evidence="2">Belongs to the ESS2 family.</text>
</comment>
<comment type="caution">
    <text evidence="5">The sequence shown here is derived from an EMBL/GenBank/DDBJ whole genome shotgun (WGS) entry which is preliminary data.</text>
</comment>
<keyword evidence="6" id="KW-1185">Reference proteome</keyword>
<sequence length="360" mass="40529">MTYLRRKKQKQKIRFLQKLFIRAPEVVNGRLVRKLSMSSLEGDKERGLEPVTYHPVHGILQQAPSISLRNQKVLDEDEYLEALASIIKRDYFPSLHLFESQKRKWIEQQRKNSNNNLLLNQSPSPSSINWNSHHSKTWEDGGPTPIVTQSGTPGRTPLRATPSLQTPTPATPQHEAAQEPIGASEDVQPTVSKSYDESLSLDEFCSRYTSQDNSSFSEILNNANQLKRIKYAWAFDSSSKHNSRLLESTLKREHLIGMIGKMSQGGHGIGLIEGIPGKPGERKMVENVVTTEERLAIQAGHEPPKLITDRRPNPTQAHNFTSGKSLTAIDLVANRHEQPIKNPDSWPHVTRNALIQPQAL</sequence>
<dbReference type="OrthoDB" id="19679at2759"/>
<evidence type="ECO:0000256" key="1">
    <source>
        <dbReference type="ARBA" id="ARBA00004123"/>
    </source>
</evidence>
<dbReference type="GO" id="GO:0071013">
    <property type="term" value="C:catalytic step 2 spliceosome"/>
    <property type="evidence" value="ECO:0007669"/>
    <property type="project" value="TreeGrafter"/>
</dbReference>
<gene>
    <name evidence="5" type="ORF">VP01_2480g6</name>
</gene>
<dbReference type="PANTHER" id="PTHR12940">
    <property type="entry name" value="ES-2 PROTEIN - RELATED"/>
    <property type="match status" value="1"/>
</dbReference>
<proteinExistence type="inferred from homology"/>
<reference evidence="5 6" key="1">
    <citation type="submission" date="2015-08" db="EMBL/GenBank/DDBJ databases">
        <title>Next Generation Sequencing and Analysis of the Genome of Puccinia sorghi L Schw, the Causal Agent of Maize Common Rust.</title>
        <authorList>
            <person name="Rochi L."/>
            <person name="Burguener G."/>
            <person name="Darino M."/>
            <person name="Turjanski A."/>
            <person name="Kreff E."/>
            <person name="Dieguez M.J."/>
            <person name="Sacco F."/>
        </authorList>
    </citation>
    <scope>NUCLEOTIDE SEQUENCE [LARGE SCALE GENOMIC DNA]</scope>
    <source>
        <strain evidence="5 6">RO10H11247</strain>
    </source>
</reference>
<dbReference type="STRING" id="27349.A0A0L6V7R8"/>
<evidence type="ECO:0000256" key="3">
    <source>
        <dbReference type="ARBA" id="ARBA00023242"/>
    </source>
</evidence>
<keyword evidence="3" id="KW-0539">Nucleus</keyword>
<organism evidence="5 6">
    <name type="scientific">Puccinia sorghi</name>
    <dbReference type="NCBI Taxonomy" id="27349"/>
    <lineage>
        <taxon>Eukaryota</taxon>
        <taxon>Fungi</taxon>
        <taxon>Dikarya</taxon>
        <taxon>Basidiomycota</taxon>
        <taxon>Pucciniomycotina</taxon>
        <taxon>Pucciniomycetes</taxon>
        <taxon>Pucciniales</taxon>
        <taxon>Pucciniaceae</taxon>
        <taxon>Puccinia</taxon>
    </lineage>
</organism>
<feature type="compositionally biased region" description="Low complexity" evidence="4">
    <location>
        <begin position="114"/>
        <end position="127"/>
    </location>
</feature>
<name>A0A0L6V7R8_9BASI</name>
<feature type="region of interest" description="Disordered" evidence="4">
    <location>
        <begin position="114"/>
        <end position="193"/>
    </location>
</feature>
<dbReference type="InterPro" id="IPR019148">
    <property type="entry name" value="Nuclear_protein_DGCR14_ESS-2"/>
</dbReference>
<comment type="subcellular location">
    <subcellularLocation>
        <location evidence="1">Nucleus</location>
    </subcellularLocation>
</comment>
<evidence type="ECO:0000313" key="6">
    <source>
        <dbReference type="Proteomes" id="UP000037035"/>
    </source>
</evidence>
<protein>
    <submittedName>
        <fullName evidence="5">Uncharacterized protein</fullName>
    </submittedName>
</protein>
<dbReference type="Proteomes" id="UP000037035">
    <property type="component" value="Unassembled WGS sequence"/>
</dbReference>
<evidence type="ECO:0000256" key="4">
    <source>
        <dbReference type="SAM" id="MobiDB-lite"/>
    </source>
</evidence>